<dbReference type="InterPro" id="IPR051310">
    <property type="entry name" value="MCP_chemotaxis"/>
</dbReference>
<evidence type="ECO:0000256" key="2">
    <source>
        <dbReference type="ARBA" id="ARBA00022500"/>
    </source>
</evidence>
<dbReference type="SMART" id="SM00283">
    <property type="entry name" value="MA"/>
    <property type="match status" value="1"/>
</dbReference>
<dbReference type="PANTHER" id="PTHR43531:SF11">
    <property type="entry name" value="METHYL-ACCEPTING CHEMOTAXIS PROTEIN 3"/>
    <property type="match status" value="1"/>
</dbReference>
<dbReference type="RefSeq" id="WP_245507833.1">
    <property type="nucleotide sequence ID" value="NZ_BAABEI010000012.1"/>
</dbReference>
<dbReference type="EMBL" id="SLVX01000023">
    <property type="protein sequence ID" value="TCN37133.1"/>
    <property type="molecule type" value="Genomic_DNA"/>
</dbReference>
<keyword evidence="6" id="KW-0812">Transmembrane</keyword>
<keyword evidence="6" id="KW-0472">Membrane</keyword>
<dbReference type="Pfam" id="PF00015">
    <property type="entry name" value="MCPsignal"/>
    <property type="match status" value="1"/>
</dbReference>
<keyword evidence="2" id="KW-0145">Chemotaxis</keyword>
<dbReference type="CDD" id="cd11386">
    <property type="entry name" value="MCP_signal"/>
    <property type="match status" value="1"/>
</dbReference>
<reference evidence="9 10" key="1">
    <citation type="submission" date="2019-03" db="EMBL/GenBank/DDBJ databases">
        <title>Genomic Encyclopedia of Type Strains, Phase IV (KMG-IV): sequencing the most valuable type-strain genomes for metagenomic binning, comparative biology and taxonomic classification.</title>
        <authorList>
            <person name="Goeker M."/>
        </authorList>
    </citation>
    <scope>NUCLEOTIDE SEQUENCE [LARGE SCALE GENOMIC DNA]</scope>
    <source>
        <strain evidence="9 10">DSM 18401</strain>
    </source>
</reference>
<proteinExistence type="inferred from homology"/>
<dbReference type="Gene3D" id="1.10.287.950">
    <property type="entry name" value="Methyl-accepting chemotaxis protein"/>
    <property type="match status" value="1"/>
</dbReference>
<feature type="coiled-coil region" evidence="5">
    <location>
        <begin position="287"/>
        <end position="323"/>
    </location>
</feature>
<dbReference type="Proteomes" id="UP000295351">
    <property type="component" value="Unassembled WGS sequence"/>
</dbReference>
<feature type="transmembrane region" description="Helical" evidence="6">
    <location>
        <begin position="216"/>
        <end position="240"/>
    </location>
</feature>
<dbReference type="PROSITE" id="PS50885">
    <property type="entry name" value="HAMP"/>
    <property type="match status" value="2"/>
</dbReference>
<comment type="caution">
    <text evidence="9">The sequence shown here is derived from an EMBL/GenBank/DDBJ whole genome shotgun (WGS) entry which is preliminary data.</text>
</comment>
<evidence type="ECO:0000256" key="3">
    <source>
        <dbReference type="ARBA" id="ARBA00029447"/>
    </source>
</evidence>
<evidence type="ECO:0000259" key="7">
    <source>
        <dbReference type="PROSITE" id="PS50111"/>
    </source>
</evidence>
<dbReference type="PANTHER" id="PTHR43531">
    <property type="entry name" value="PROTEIN ICFG"/>
    <property type="match status" value="1"/>
</dbReference>
<dbReference type="GO" id="GO:0016020">
    <property type="term" value="C:membrane"/>
    <property type="evidence" value="ECO:0007669"/>
    <property type="project" value="UniProtKB-SubCell"/>
</dbReference>
<evidence type="ECO:0000313" key="10">
    <source>
        <dbReference type="Proteomes" id="UP000295351"/>
    </source>
</evidence>
<comment type="similarity">
    <text evidence="3">Belongs to the methyl-accepting chemotaxis (MCP) protein family.</text>
</comment>
<evidence type="ECO:0000256" key="4">
    <source>
        <dbReference type="PROSITE-ProRule" id="PRU00284"/>
    </source>
</evidence>
<dbReference type="GO" id="GO:0006935">
    <property type="term" value="P:chemotaxis"/>
    <property type="evidence" value="ECO:0007669"/>
    <property type="project" value="UniProtKB-KW"/>
</dbReference>
<feature type="domain" description="HAMP" evidence="8">
    <location>
        <begin position="323"/>
        <end position="375"/>
    </location>
</feature>
<feature type="domain" description="HAMP" evidence="8">
    <location>
        <begin position="241"/>
        <end position="294"/>
    </location>
</feature>
<evidence type="ECO:0000259" key="8">
    <source>
        <dbReference type="PROSITE" id="PS50885"/>
    </source>
</evidence>
<dbReference type="InterPro" id="IPR004090">
    <property type="entry name" value="Chemotax_Me-accpt_rcpt"/>
</dbReference>
<dbReference type="SUPFAM" id="SSF58104">
    <property type="entry name" value="Methyl-accepting chemotaxis protein (MCP) signaling domain"/>
    <property type="match status" value="1"/>
</dbReference>
<gene>
    <name evidence="9" type="ORF">EV665_123102</name>
</gene>
<dbReference type="PROSITE" id="PS51257">
    <property type="entry name" value="PROKAR_LIPOPROTEIN"/>
    <property type="match status" value="1"/>
</dbReference>
<dbReference type="Gene3D" id="6.10.340.10">
    <property type="match status" value="1"/>
</dbReference>
<organism evidence="9 10">
    <name type="scientific">Shinella granuli</name>
    <dbReference type="NCBI Taxonomy" id="323621"/>
    <lineage>
        <taxon>Bacteria</taxon>
        <taxon>Pseudomonadati</taxon>
        <taxon>Pseudomonadota</taxon>
        <taxon>Alphaproteobacteria</taxon>
        <taxon>Hyphomicrobiales</taxon>
        <taxon>Rhizobiaceae</taxon>
        <taxon>Shinella</taxon>
    </lineage>
</organism>
<dbReference type="GO" id="GO:0004888">
    <property type="term" value="F:transmembrane signaling receptor activity"/>
    <property type="evidence" value="ECO:0007669"/>
    <property type="project" value="InterPro"/>
</dbReference>
<dbReference type="InterPro" id="IPR003660">
    <property type="entry name" value="HAMP_dom"/>
</dbReference>
<keyword evidence="5" id="KW-0175">Coiled coil</keyword>
<accession>A0A4R2CAI5</accession>
<evidence type="ECO:0000256" key="6">
    <source>
        <dbReference type="SAM" id="Phobius"/>
    </source>
</evidence>
<evidence type="ECO:0000313" key="9">
    <source>
        <dbReference type="EMBL" id="TCN37133.1"/>
    </source>
</evidence>
<keyword evidence="10" id="KW-1185">Reference proteome</keyword>
<dbReference type="Pfam" id="PF00672">
    <property type="entry name" value="HAMP"/>
    <property type="match status" value="1"/>
</dbReference>
<evidence type="ECO:0000256" key="5">
    <source>
        <dbReference type="SAM" id="Coils"/>
    </source>
</evidence>
<dbReference type="SMART" id="SM00304">
    <property type="entry name" value="HAMP"/>
    <property type="match status" value="2"/>
</dbReference>
<keyword evidence="4" id="KW-0807">Transducer</keyword>
<protein>
    <submittedName>
        <fullName evidence="9">Methyl-accepting chemotaxis protein</fullName>
    </submittedName>
</protein>
<name>A0A4R2CAI5_SHIGR</name>
<feature type="domain" description="Methyl-accepting transducer" evidence="7">
    <location>
        <begin position="380"/>
        <end position="609"/>
    </location>
</feature>
<keyword evidence="6" id="KW-1133">Transmembrane helix</keyword>
<dbReference type="PROSITE" id="PS50111">
    <property type="entry name" value="CHEMOTAXIS_TRANSDUC_2"/>
    <property type="match status" value="1"/>
</dbReference>
<dbReference type="InterPro" id="IPR004089">
    <property type="entry name" value="MCPsignal_dom"/>
</dbReference>
<comment type="subcellular location">
    <subcellularLocation>
        <location evidence="1">Membrane</location>
    </subcellularLocation>
</comment>
<dbReference type="FunFam" id="1.10.287.950:FF:000001">
    <property type="entry name" value="Methyl-accepting chemotaxis sensory transducer"/>
    <property type="match status" value="1"/>
</dbReference>
<evidence type="ECO:0000256" key="1">
    <source>
        <dbReference type="ARBA" id="ARBA00004370"/>
    </source>
</evidence>
<dbReference type="AlphaFoldDB" id="A0A4R2CAI5"/>
<dbReference type="GO" id="GO:0007165">
    <property type="term" value="P:signal transduction"/>
    <property type="evidence" value="ECO:0007669"/>
    <property type="project" value="UniProtKB-KW"/>
</dbReference>
<dbReference type="SUPFAM" id="SSF158472">
    <property type="entry name" value="HAMP domain-like"/>
    <property type="match status" value="1"/>
</dbReference>
<dbReference type="PRINTS" id="PR00260">
    <property type="entry name" value="CHEMTRNSDUCR"/>
</dbReference>
<sequence length="669" mass="72504">MRIKQLFIGFSCGTLALSTALGCSLVLHGAAERSVEEAHVAQYRSYLLADELRQSSDDLTRLVRVYASTGDTQYRDQYNRILDIRNGLAPRPLDYHRVYWDFVAGGTPEPRPLGEAVALRDLMRQAGFTEEEFALLDEANKRSDGLVQLEVEAMKLVEDINERTSTASRARANVLVNSPEYHRFKAEIMQPIDAFYVALEARLQGTLDAARATSTFYQMMTVAAGGLLLVMLGAFGAVIFRRVIRSIVSLQATMGSIAGQDLETMVDGQQRADEIGDMARALEVFRKAALTQRALEEEAARQRENAEAERRHIQTEAEAAAKARLDQATGGLADALRRLAGGDLGFELSEPFHQDFEMLRHDLNTAVAQLGRVLGAVSESAQTISDGTGQISASADDLSKRTEQQAASLEETAAALEQITSNVANSAKRTEEARQVASQANISATQSGVVVANAEEAMQRIEQSSNQISSIISVIDEIAFQTNLLALNAGVEAARAGDAGKGFAVVAQEVRELAQRSANAAKEIKGLIGNSTAEVKSGVELVREAGNALKAIEHDVVTMNQHMDAISTAAREQSVGLSEINMAVNQMDHVTQKNAAMVEEANAASATLAAEAHKLRELIRHFSFRQDSAEQQQPAPATQRMRQYFPRAVSARVAGATALAGKADGWEEF</sequence>